<gene>
    <name evidence="1" type="ORF">RUMHYD_00545</name>
</gene>
<reference evidence="1 2" key="1">
    <citation type="submission" date="2009-01" db="EMBL/GenBank/DDBJ databases">
        <authorList>
            <person name="Fulton L."/>
            <person name="Clifton S."/>
            <person name="Fulton B."/>
            <person name="Xu J."/>
            <person name="Minx P."/>
            <person name="Pepin K.H."/>
            <person name="Johnson M."/>
            <person name="Bhonagiri V."/>
            <person name="Nash W.E."/>
            <person name="Mardis E.R."/>
            <person name="Wilson R.K."/>
        </authorList>
    </citation>
    <scope>NUCLEOTIDE SEQUENCE [LARGE SCALE GENOMIC DNA]</scope>
    <source>
        <strain evidence="2">DSM 10507 / JCM 14656 / S5a33</strain>
    </source>
</reference>
<dbReference type="PATRIC" id="fig|476272.21.peg.3550"/>
<dbReference type="AlphaFoldDB" id="C0CI81"/>
<proteinExistence type="predicted"/>
<dbReference type="EMBL" id="ACBZ01000018">
    <property type="protein sequence ID" value="EEG50559.1"/>
    <property type="molecule type" value="Genomic_DNA"/>
</dbReference>
<sequence>MALDRLYDDWAPLFLINLTYSPFHFSNLKIHIATWKIIEKR</sequence>
<dbReference type="HOGENOM" id="CLU_3266455_0_0_9"/>
<protein>
    <submittedName>
        <fullName evidence="1">Uncharacterized protein</fullName>
    </submittedName>
</protein>
<comment type="caution">
    <text evidence="1">The sequence shown here is derived from an EMBL/GenBank/DDBJ whole genome shotgun (WGS) entry which is preliminary data.</text>
</comment>
<organism evidence="1 2">
    <name type="scientific">Blautia hydrogenotrophica (strain DSM 10507 / JCM 14656 / S5a33)</name>
    <name type="common">Ruminococcus hydrogenotrophicus</name>
    <dbReference type="NCBI Taxonomy" id="476272"/>
    <lineage>
        <taxon>Bacteria</taxon>
        <taxon>Bacillati</taxon>
        <taxon>Bacillota</taxon>
        <taxon>Clostridia</taxon>
        <taxon>Lachnospirales</taxon>
        <taxon>Lachnospiraceae</taxon>
        <taxon>Blautia</taxon>
    </lineage>
</organism>
<dbReference type="Proteomes" id="UP000003100">
    <property type="component" value="Unassembled WGS sequence"/>
</dbReference>
<name>C0CI81_BLAHS</name>
<reference evidence="1 2" key="2">
    <citation type="submission" date="2009-02" db="EMBL/GenBank/DDBJ databases">
        <title>Draft genome sequence of Blautia hydrogenotrophica DSM 10507 (Ruminococcus hydrogenotrophicus DSM 10507).</title>
        <authorList>
            <person name="Sudarsanam P."/>
            <person name="Ley R."/>
            <person name="Guruge J."/>
            <person name="Turnbaugh P.J."/>
            <person name="Mahowald M."/>
            <person name="Liep D."/>
            <person name="Gordon J."/>
        </authorList>
    </citation>
    <scope>NUCLEOTIDE SEQUENCE [LARGE SCALE GENOMIC DNA]</scope>
    <source>
        <strain evidence="2">DSM 10507 / JCM 14656 / S5a33</strain>
    </source>
</reference>
<evidence type="ECO:0000313" key="1">
    <source>
        <dbReference type="EMBL" id="EEG50559.1"/>
    </source>
</evidence>
<keyword evidence="2" id="KW-1185">Reference proteome</keyword>
<evidence type="ECO:0000313" key="2">
    <source>
        <dbReference type="Proteomes" id="UP000003100"/>
    </source>
</evidence>
<accession>C0CI81</accession>